<reference evidence="1 2" key="1">
    <citation type="journal article" date="2014" name="PLoS Genet.">
        <title>Analysis of the Phlebiopsis gigantea genome, transcriptome and secretome provides insight into its pioneer colonization strategies of wood.</title>
        <authorList>
            <person name="Hori C."/>
            <person name="Ishida T."/>
            <person name="Igarashi K."/>
            <person name="Samejima M."/>
            <person name="Suzuki H."/>
            <person name="Master E."/>
            <person name="Ferreira P."/>
            <person name="Ruiz-Duenas F.J."/>
            <person name="Held B."/>
            <person name="Canessa P."/>
            <person name="Larrondo L.F."/>
            <person name="Schmoll M."/>
            <person name="Druzhinina I.S."/>
            <person name="Kubicek C.P."/>
            <person name="Gaskell J.A."/>
            <person name="Kersten P."/>
            <person name="St John F."/>
            <person name="Glasner J."/>
            <person name="Sabat G."/>
            <person name="Splinter BonDurant S."/>
            <person name="Syed K."/>
            <person name="Yadav J."/>
            <person name="Mgbeahuruike A.C."/>
            <person name="Kovalchuk A."/>
            <person name="Asiegbu F.O."/>
            <person name="Lackner G."/>
            <person name="Hoffmeister D."/>
            <person name="Rencoret J."/>
            <person name="Gutierrez A."/>
            <person name="Sun H."/>
            <person name="Lindquist E."/>
            <person name="Barry K."/>
            <person name="Riley R."/>
            <person name="Grigoriev I.V."/>
            <person name="Henrissat B."/>
            <person name="Kues U."/>
            <person name="Berka R.M."/>
            <person name="Martinez A.T."/>
            <person name="Covert S.F."/>
            <person name="Blanchette R.A."/>
            <person name="Cullen D."/>
        </authorList>
    </citation>
    <scope>NUCLEOTIDE SEQUENCE [LARGE SCALE GENOMIC DNA]</scope>
    <source>
        <strain evidence="1 2">11061_1 CR5-6</strain>
    </source>
</reference>
<evidence type="ECO:0000313" key="1">
    <source>
        <dbReference type="EMBL" id="KIP03647.1"/>
    </source>
</evidence>
<name>A0A0C3S262_PHLG1</name>
<dbReference type="EMBL" id="KN840606">
    <property type="protein sequence ID" value="KIP03647.1"/>
    <property type="molecule type" value="Genomic_DNA"/>
</dbReference>
<proteinExistence type="predicted"/>
<dbReference type="AlphaFoldDB" id="A0A0C3S262"/>
<dbReference type="Proteomes" id="UP000053257">
    <property type="component" value="Unassembled WGS sequence"/>
</dbReference>
<dbReference type="HOGENOM" id="CLU_1704887_0_0_1"/>
<protein>
    <submittedName>
        <fullName evidence="1">Uncharacterized protein</fullName>
    </submittedName>
</protein>
<organism evidence="1 2">
    <name type="scientific">Phlebiopsis gigantea (strain 11061_1 CR5-6)</name>
    <name type="common">White-rot fungus</name>
    <name type="synonym">Peniophora gigantea</name>
    <dbReference type="NCBI Taxonomy" id="745531"/>
    <lineage>
        <taxon>Eukaryota</taxon>
        <taxon>Fungi</taxon>
        <taxon>Dikarya</taxon>
        <taxon>Basidiomycota</taxon>
        <taxon>Agaricomycotina</taxon>
        <taxon>Agaricomycetes</taxon>
        <taxon>Polyporales</taxon>
        <taxon>Phanerochaetaceae</taxon>
        <taxon>Phlebiopsis</taxon>
    </lineage>
</organism>
<accession>A0A0C3S262</accession>
<gene>
    <name evidence="1" type="ORF">PHLGIDRAFT_121392</name>
</gene>
<evidence type="ECO:0000313" key="2">
    <source>
        <dbReference type="Proteomes" id="UP000053257"/>
    </source>
</evidence>
<keyword evidence="2" id="KW-1185">Reference proteome</keyword>
<sequence>MTPLEEYNLQRAAPVDPRLLTVIHKRERMVQEMQQLVIDLKTQAASTVRPPHGTPAQNIIADTNRRLQEVRKDLLEQWIKLWNDQRDPWDAPVSARYDPTTLAVVALNRWSPPESWCPRAEDAVAILSHGFVANEQLFNDMVNDALQNVMYMHT</sequence>